<feature type="active site" evidence="10 12">
    <location>
        <position position="553"/>
    </location>
</feature>
<comment type="subunit">
    <text evidence="10">Homotetramer.</text>
</comment>
<accession>A0ABV4AI47</accession>
<evidence type="ECO:0000256" key="2">
    <source>
        <dbReference type="ARBA" id="ARBA00003670"/>
    </source>
</evidence>
<feature type="active site" evidence="10 11">
    <location>
        <position position="144"/>
    </location>
</feature>
<comment type="catalytic activity">
    <reaction evidence="9 10">
        <text>oxaloacetate + phosphate = phosphoenolpyruvate + hydrogencarbonate</text>
        <dbReference type="Rhea" id="RHEA:28370"/>
        <dbReference type="ChEBI" id="CHEBI:16452"/>
        <dbReference type="ChEBI" id="CHEBI:17544"/>
        <dbReference type="ChEBI" id="CHEBI:43474"/>
        <dbReference type="ChEBI" id="CHEBI:58702"/>
        <dbReference type="EC" id="4.1.1.31"/>
    </reaction>
</comment>
<dbReference type="PANTHER" id="PTHR30523:SF6">
    <property type="entry name" value="PHOSPHOENOLPYRUVATE CARBOXYLASE"/>
    <property type="match status" value="1"/>
</dbReference>
<dbReference type="RefSeq" id="WP_369455745.1">
    <property type="nucleotide sequence ID" value="NZ_JBGCUO010000001.1"/>
</dbReference>
<evidence type="ECO:0000256" key="5">
    <source>
        <dbReference type="ARBA" id="ARBA00022419"/>
    </source>
</evidence>
<comment type="function">
    <text evidence="2 10">Forms oxaloacetate, a four-carbon dicarboxylic acid source for the tricarboxylic acid cycle.</text>
</comment>
<evidence type="ECO:0000256" key="1">
    <source>
        <dbReference type="ARBA" id="ARBA00001946"/>
    </source>
</evidence>
<evidence type="ECO:0000313" key="13">
    <source>
        <dbReference type="EMBL" id="MEY1662511.1"/>
    </source>
</evidence>
<evidence type="ECO:0000313" key="14">
    <source>
        <dbReference type="Proteomes" id="UP001562065"/>
    </source>
</evidence>
<evidence type="ECO:0000256" key="11">
    <source>
        <dbReference type="PROSITE-ProRule" id="PRU10111"/>
    </source>
</evidence>
<dbReference type="InterPro" id="IPR015813">
    <property type="entry name" value="Pyrv/PenolPyrv_kinase-like_dom"/>
</dbReference>
<evidence type="ECO:0000256" key="7">
    <source>
        <dbReference type="ARBA" id="ARBA00023239"/>
    </source>
</evidence>
<dbReference type="Gene3D" id="1.20.1440.90">
    <property type="entry name" value="Phosphoenolpyruvate/pyruvate domain"/>
    <property type="match status" value="1"/>
</dbReference>
<evidence type="ECO:0000256" key="8">
    <source>
        <dbReference type="ARBA" id="ARBA00023300"/>
    </source>
</evidence>
<protein>
    <recommendedName>
        <fullName evidence="5 10">Phosphoenolpyruvate carboxylase</fullName>
        <shortName evidence="10">PEPC</shortName>
        <shortName evidence="10">PEPCase</shortName>
        <ecNumber evidence="4 10">4.1.1.31</ecNumber>
    </recommendedName>
</protein>
<dbReference type="EMBL" id="JBGCUO010000001">
    <property type="protein sequence ID" value="MEY1662511.1"/>
    <property type="molecule type" value="Genomic_DNA"/>
</dbReference>
<evidence type="ECO:0000256" key="9">
    <source>
        <dbReference type="ARBA" id="ARBA00048995"/>
    </source>
</evidence>
<evidence type="ECO:0000256" key="10">
    <source>
        <dbReference type="HAMAP-Rule" id="MF_00595"/>
    </source>
</evidence>
<proteinExistence type="inferred from homology"/>
<dbReference type="InterPro" id="IPR018129">
    <property type="entry name" value="PEP_COase_Lys_AS"/>
</dbReference>
<dbReference type="InterPro" id="IPR033129">
    <property type="entry name" value="PEPCASE_His_AS"/>
</dbReference>
<evidence type="ECO:0000256" key="3">
    <source>
        <dbReference type="ARBA" id="ARBA00008346"/>
    </source>
</evidence>
<keyword evidence="14" id="KW-1185">Reference proteome</keyword>
<evidence type="ECO:0000256" key="4">
    <source>
        <dbReference type="ARBA" id="ARBA00012305"/>
    </source>
</evidence>
<dbReference type="SUPFAM" id="SSF51621">
    <property type="entry name" value="Phosphoenolpyruvate/pyruvate domain"/>
    <property type="match status" value="1"/>
</dbReference>
<comment type="similarity">
    <text evidence="3 10">Belongs to the PEPCase type 1 family.</text>
</comment>
<dbReference type="PANTHER" id="PTHR30523">
    <property type="entry name" value="PHOSPHOENOLPYRUVATE CARBOXYLASE"/>
    <property type="match status" value="1"/>
</dbReference>
<comment type="caution">
    <text evidence="13">The sequence shown here is derived from an EMBL/GenBank/DDBJ whole genome shotgun (WGS) entry which is preliminary data.</text>
</comment>
<dbReference type="PROSITE" id="PS00393">
    <property type="entry name" value="PEPCASE_2"/>
    <property type="match status" value="1"/>
</dbReference>
<dbReference type="HAMAP" id="MF_00595">
    <property type="entry name" value="PEPcase_type1"/>
    <property type="match status" value="1"/>
</dbReference>
<evidence type="ECO:0000256" key="12">
    <source>
        <dbReference type="PROSITE-ProRule" id="PRU10112"/>
    </source>
</evidence>
<keyword evidence="6 10" id="KW-0460">Magnesium</keyword>
<reference evidence="13 14" key="1">
    <citation type="submission" date="2024-07" db="EMBL/GenBank/DDBJ databases">
        <authorList>
            <person name="Ren Q."/>
        </authorList>
    </citation>
    <scope>NUCLEOTIDE SEQUENCE [LARGE SCALE GENOMIC DNA]</scope>
    <source>
        <strain evidence="13 14">REN37</strain>
    </source>
</reference>
<organism evidence="13 14">
    <name type="scientific">Isoalcanivorax beigongshangi</name>
    <dbReference type="NCBI Taxonomy" id="3238810"/>
    <lineage>
        <taxon>Bacteria</taxon>
        <taxon>Pseudomonadati</taxon>
        <taxon>Pseudomonadota</taxon>
        <taxon>Gammaproteobacteria</taxon>
        <taxon>Oceanospirillales</taxon>
        <taxon>Alcanivoracaceae</taxon>
        <taxon>Isoalcanivorax</taxon>
    </lineage>
</organism>
<dbReference type="Proteomes" id="UP001562065">
    <property type="component" value="Unassembled WGS sequence"/>
</dbReference>
<dbReference type="NCBIfam" id="NF000584">
    <property type="entry name" value="PRK00009.1"/>
    <property type="match status" value="1"/>
</dbReference>
<evidence type="ECO:0000256" key="6">
    <source>
        <dbReference type="ARBA" id="ARBA00022842"/>
    </source>
</evidence>
<dbReference type="PRINTS" id="PR00150">
    <property type="entry name" value="PEPCARBXLASE"/>
</dbReference>
<dbReference type="PROSITE" id="PS00781">
    <property type="entry name" value="PEPCASE_1"/>
    <property type="match status" value="1"/>
</dbReference>
<name>A0ABV4AI47_9GAMM</name>
<dbReference type="InterPro" id="IPR022805">
    <property type="entry name" value="PEP_COase_bac/pln-type"/>
</dbReference>
<keyword evidence="7 10" id="KW-0456">Lyase</keyword>
<dbReference type="GO" id="GO:0008964">
    <property type="term" value="F:phosphoenolpyruvate carboxylase activity"/>
    <property type="evidence" value="ECO:0007669"/>
    <property type="project" value="UniProtKB-EC"/>
</dbReference>
<keyword evidence="8 10" id="KW-0120">Carbon dioxide fixation</keyword>
<sequence>MTENLHAPLRDNVRLLGDMLGRTLKDQEGEAVFERVERIRQAAVKARAAGNVDIGRLKPLLAALDDRQLGVVARAFSQFLNLANLAEQQHRVRLRRQHQDYEADAGGARPLGELVQRLLDSGLDVATVRDTLQQLSIELVLTAHPTEVSRRTLIRKYDRMAKQLAALDRTDLSDEERRQRRQALENRILSAWCTDEIRRQRPTPVDEAKWGFVTLEQSLWQAVPAFLREVDAVAERLLGGALDITAMPIRFASWMGGDRDGNPNVTAAVTREVLRLARWMAADLYQRDIEELLADFAMHKASDELLAVTGPSHEPYRVVLREVRDRLRLTRRHIEALLEGREPPPGDIIQCADDLRQPLLLVERSLRECGMSRLADGALRDTLRRLACFGISLLRLDVRQESGRHAAALDAITRYLELGSYAEWNEAERQRFLVSELSGHRPLVDQRFRASPLCTPEVAEVLDTCAVIASEAPQTLGAYVISMATAPSDVLAVMLLQREAGVAQFMRVVPLFETLDDLEQGPSTMRALLEIPWYRRQVAAGQEVMIGYSDSAKDAGFLAAAWAQYRAQEQLAALFAEHGVPLTLFHGRGGSASRGGSPTRMALLSQPPGSINGRIRVTEQGEVIRFKYGLPQVAIQNLEQYVVATLEATLLPPPAPQPAWREEMRRLTGTALTAYREVVRDTPELVTYLRTVTPEQELTRLALGSRPARRASGGGISTLRAIPWVFAWTQMRLMLPAWLGTGVALSESLADAERSPVLQDMREQWPFFQALLDMLEMVLAKADPVVAQYYEQRLTRDPALIELGTALRGRLAQTIAALQQVTGRDDLLANNAVMQWSIQVRNPYTDPLHLLQAELMGRLREQPEAPGELESALMVTITGIAAGMRNTG</sequence>
<comment type="cofactor">
    <cofactor evidence="1 10">
        <name>Mg(2+)</name>
        <dbReference type="ChEBI" id="CHEBI:18420"/>
    </cofactor>
</comment>
<dbReference type="InterPro" id="IPR021135">
    <property type="entry name" value="PEP_COase"/>
</dbReference>
<dbReference type="Pfam" id="PF00311">
    <property type="entry name" value="PEPcase"/>
    <property type="match status" value="1"/>
</dbReference>
<gene>
    <name evidence="10 13" type="primary">ppc</name>
    <name evidence="13" type="ORF">AB5I84_10165</name>
</gene>
<dbReference type="EC" id="4.1.1.31" evidence="4 10"/>